<dbReference type="PROSITE" id="PS50294">
    <property type="entry name" value="WD_REPEATS_REGION"/>
    <property type="match status" value="2"/>
</dbReference>
<dbReference type="InterPro" id="IPR036322">
    <property type="entry name" value="WD40_repeat_dom_sf"/>
</dbReference>
<dbReference type="EMBL" id="AZBU02000001">
    <property type="protein sequence ID" value="TMS34472.1"/>
    <property type="molecule type" value="Genomic_DNA"/>
</dbReference>
<dbReference type="SUPFAM" id="SSF50978">
    <property type="entry name" value="WD40 repeat-like"/>
    <property type="match status" value="1"/>
</dbReference>
<keyword evidence="2" id="KW-0963">Cytoplasm</keyword>
<feature type="repeat" description="WD" evidence="6">
    <location>
        <begin position="197"/>
        <end position="238"/>
    </location>
</feature>
<comment type="caution">
    <text evidence="7">The sequence shown here is derived from an EMBL/GenBank/DDBJ whole genome shotgun (WGS) entry which is preliminary data.</text>
</comment>
<evidence type="ECO:0000256" key="5">
    <source>
        <dbReference type="ARBA" id="ARBA00042222"/>
    </source>
</evidence>
<name>A0A4U8UNC4_STECR</name>
<dbReference type="Proteomes" id="UP000298663">
    <property type="component" value="Unassembled WGS sequence"/>
</dbReference>
<evidence type="ECO:0000256" key="4">
    <source>
        <dbReference type="ARBA" id="ARBA00040453"/>
    </source>
</evidence>
<feature type="repeat" description="WD" evidence="6">
    <location>
        <begin position="111"/>
        <end position="152"/>
    </location>
</feature>
<feature type="repeat" description="WD" evidence="6">
    <location>
        <begin position="153"/>
        <end position="184"/>
    </location>
</feature>
<dbReference type="GO" id="GO:0005737">
    <property type="term" value="C:cytoplasm"/>
    <property type="evidence" value="ECO:0007669"/>
    <property type="project" value="UniProtKB-SubCell"/>
</dbReference>
<comment type="subcellular location">
    <subcellularLocation>
        <location evidence="1">Cytoplasm</location>
    </subcellularLocation>
</comment>
<dbReference type="AlphaFoldDB" id="A0A4U8UNC4"/>
<evidence type="ECO:0000256" key="1">
    <source>
        <dbReference type="ARBA" id="ARBA00004496"/>
    </source>
</evidence>
<organism evidence="7 8">
    <name type="scientific">Steinernema carpocapsae</name>
    <name type="common">Entomopathogenic nematode</name>
    <dbReference type="NCBI Taxonomy" id="34508"/>
    <lineage>
        <taxon>Eukaryota</taxon>
        <taxon>Metazoa</taxon>
        <taxon>Ecdysozoa</taxon>
        <taxon>Nematoda</taxon>
        <taxon>Chromadorea</taxon>
        <taxon>Rhabditida</taxon>
        <taxon>Tylenchina</taxon>
        <taxon>Panagrolaimomorpha</taxon>
        <taxon>Strongyloidoidea</taxon>
        <taxon>Steinernematidae</taxon>
        <taxon>Steinernema</taxon>
    </lineage>
</organism>
<accession>A0A4U8UNC4</accession>
<comment type="similarity">
    <text evidence="3">Belongs to the WD repeat MORG1 family.</text>
</comment>
<dbReference type="GO" id="GO:0000398">
    <property type="term" value="P:mRNA splicing, via spliceosome"/>
    <property type="evidence" value="ECO:0007669"/>
    <property type="project" value="TreeGrafter"/>
</dbReference>
<proteinExistence type="inferred from homology"/>
<keyword evidence="6" id="KW-0853">WD repeat</keyword>
<protein>
    <recommendedName>
        <fullName evidence="4">WD repeat domain-containing protein 83</fullName>
    </recommendedName>
    <alternativeName>
        <fullName evidence="5">Mitogen-activated protein kinase organizer 1</fullName>
    </alternativeName>
</protein>
<evidence type="ECO:0000313" key="8">
    <source>
        <dbReference type="Proteomes" id="UP000298663"/>
    </source>
</evidence>
<dbReference type="GO" id="GO:0071013">
    <property type="term" value="C:catalytic step 2 spliceosome"/>
    <property type="evidence" value="ECO:0007669"/>
    <property type="project" value="TreeGrafter"/>
</dbReference>
<dbReference type="Pfam" id="PF00400">
    <property type="entry name" value="WD40"/>
    <property type="match status" value="2"/>
</dbReference>
<dbReference type="InterPro" id="IPR015943">
    <property type="entry name" value="WD40/YVTN_repeat-like_dom_sf"/>
</dbReference>
<reference evidence="7 8" key="2">
    <citation type="journal article" date="2019" name="G3 (Bethesda)">
        <title>Hybrid Assembly of the Genome of the Entomopathogenic Nematode Steinernema carpocapsae Identifies the X-Chromosome.</title>
        <authorList>
            <person name="Serra L."/>
            <person name="Macchietto M."/>
            <person name="Macias-Munoz A."/>
            <person name="McGill C.J."/>
            <person name="Rodriguez I.M."/>
            <person name="Rodriguez B."/>
            <person name="Murad R."/>
            <person name="Mortazavi A."/>
        </authorList>
    </citation>
    <scope>NUCLEOTIDE SEQUENCE [LARGE SCALE GENOMIC DNA]</scope>
    <source>
        <strain evidence="7 8">ALL</strain>
    </source>
</reference>
<dbReference type="PROSITE" id="PS50082">
    <property type="entry name" value="WD_REPEATS_2"/>
    <property type="match status" value="3"/>
</dbReference>
<dbReference type="STRING" id="34508.A0A4U8UNC4"/>
<evidence type="ECO:0000256" key="6">
    <source>
        <dbReference type="PROSITE-ProRule" id="PRU00221"/>
    </source>
</evidence>
<dbReference type="PANTHER" id="PTHR22842:SF3">
    <property type="entry name" value="WD REPEAT DOMAIN-CONTAINING PROTEIN 83"/>
    <property type="match status" value="1"/>
</dbReference>
<evidence type="ECO:0000313" key="7">
    <source>
        <dbReference type="EMBL" id="TMS34472.1"/>
    </source>
</evidence>
<dbReference type="PANTHER" id="PTHR22842">
    <property type="entry name" value="WD40 REPEAT PROTEIN"/>
    <property type="match status" value="1"/>
</dbReference>
<evidence type="ECO:0000256" key="3">
    <source>
        <dbReference type="ARBA" id="ARBA00038145"/>
    </source>
</evidence>
<keyword evidence="8" id="KW-1185">Reference proteome</keyword>
<dbReference type="InterPro" id="IPR001680">
    <property type="entry name" value="WD40_rpt"/>
</dbReference>
<reference evidence="7 8" key="1">
    <citation type="journal article" date="2015" name="Genome Biol.">
        <title>Comparative genomics of Steinernema reveals deeply conserved gene regulatory networks.</title>
        <authorList>
            <person name="Dillman A.R."/>
            <person name="Macchietto M."/>
            <person name="Porter C.F."/>
            <person name="Rogers A."/>
            <person name="Williams B."/>
            <person name="Antoshechkin I."/>
            <person name="Lee M.M."/>
            <person name="Goodwin Z."/>
            <person name="Lu X."/>
            <person name="Lewis E.E."/>
            <person name="Goodrich-Blair H."/>
            <person name="Stock S.P."/>
            <person name="Adams B.J."/>
            <person name="Sternberg P.W."/>
            <person name="Mortazavi A."/>
        </authorList>
    </citation>
    <scope>NUCLEOTIDE SEQUENCE [LARGE SCALE GENOMIC DNA]</scope>
    <source>
        <strain evidence="7 8">ALL</strain>
    </source>
</reference>
<dbReference type="SMART" id="SM00320">
    <property type="entry name" value="WD40"/>
    <property type="match status" value="6"/>
</dbReference>
<gene>
    <name evidence="7" type="ORF">L596_002056</name>
</gene>
<evidence type="ECO:0000256" key="2">
    <source>
        <dbReference type="ARBA" id="ARBA00022490"/>
    </source>
</evidence>
<dbReference type="Gene3D" id="2.130.10.10">
    <property type="entry name" value="YVTN repeat-like/Quinoprotein amine dehydrogenase"/>
    <property type="match status" value="2"/>
</dbReference>
<dbReference type="InterPro" id="IPR051980">
    <property type="entry name" value="WD_repeat_MORG1"/>
</dbReference>
<dbReference type="OrthoDB" id="8020218at2759"/>
<sequence length="406" mass="45575">MSVYDLSDDSKVTTEETAFIIQHDWFELFRTDKKKTEEEEKEDVPSFFIGKRHVEEKIEFFDVYPDSGMSNFNVEDKLEVVDFNEPQRRITLKDKANNHETAFFAPRISYFGPHKAAILSLDGTNEANYLASSDEHGKLLLWKTQDASVLRKMEGHIMDVNVCRFFPSGGILLSGGMDMSVRVWAILESLPANIRTFTGHRMAVTDLAILDEGKEVLSSSKDGSVKQWRNSDSVCVQTCQMEAGEVRALCILKSLNAFAAACQNSTVVVCSHADGKHGVLMRFRMPPAYHPSAISAVNDHLLFVGTDEGAILVIDVYEKCLVKVVKTNRGDVLRMKTIAEKKAVAASFIDGSVVFYSFANHDPIFELSTGNMDPVRDFVFVKSKFYTASRDGIVRMYMLRNGPEDE</sequence>